<evidence type="ECO:0000313" key="3">
    <source>
        <dbReference type="Proteomes" id="UP000281904"/>
    </source>
</evidence>
<reference evidence="2 3" key="1">
    <citation type="submission" date="2018-12" db="EMBL/GenBank/DDBJ databases">
        <authorList>
            <consortium name="Pathogen Informatics"/>
        </authorList>
    </citation>
    <scope>NUCLEOTIDE SEQUENCE [LARGE SCALE GENOMIC DNA]</scope>
    <source>
        <strain evidence="2 3">NCTC10036</strain>
    </source>
</reference>
<organism evidence="2 3">
    <name type="scientific">Serratia rubidaea</name>
    <name type="common">Serratia marinorubra</name>
    <dbReference type="NCBI Taxonomy" id="61652"/>
    <lineage>
        <taxon>Bacteria</taxon>
        <taxon>Pseudomonadati</taxon>
        <taxon>Pseudomonadota</taxon>
        <taxon>Gammaproteobacteria</taxon>
        <taxon>Enterobacterales</taxon>
        <taxon>Yersiniaceae</taxon>
        <taxon>Serratia</taxon>
    </lineage>
</organism>
<feature type="compositionally biased region" description="Basic and acidic residues" evidence="1">
    <location>
        <begin position="48"/>
        <end position="59"/>
    </location>
</feature>
<feature type="region of interest" description="Disordered" evidence="1">
    <location>
        <begin position="1"/>
        <end position="99"/>
    </location>
</feature>
<dbReference type="AlphaFoldDB" id="A0A448SC80"/>
<dbReference type="RefSeq" id="WP_126531364.1">
    <property type="nucleotide sequence ID" value="NZ_LR134493.1"/>
</dbReference>
<gene>
    <name evidence="2" type="ORF">NCTC10036_02240</name>
</gene>
<feature type="compositionally biased region" description="Low complexity" evidence="1">
    <location>
        <begin position="75"/>
        <end position="84"/>
    </location>
</feature>
<dbReference type="InterPro" id="IPR049757">
    <property type="entry name" value="T3SS_HrpP-like_C"/>
</dbReference>
<name>A0A448SC80_SERRU</name>
<dbReference type="CDD" id="cd17468">
    <property type="entry name" value="T3SS_HrpP_C"/>
    <property type="match status" value="1"/>
</dbReference>
<sequence length="231" mass="24826">MISPTQQEHHAARERAKQREPEPQRPAAQRRQEAAARQPHSGHALAGDGHHPLRKERPAGKSPARTPERGRAAAERPALAGLPAVRRDEESSAATPDGNLFSMLMESDTASLPGALHVAPHAAATPHPAATPASSGAGAPMALWQPLENELDRALVNPPAGPISVTLLLPRLGDVDARLQALPAGGWDIALRFAPAALDALAAHEERCRHSLRRRLACRVRLRFEQRGEWA</sequence>
<protein>
    <recommendedName>
        <fullName evidence="4">Type III secretion protein</fullName>
    </recommendedName>
</protein>
<evidence type="ECO:0000313" key="2">
    <source>
        <dbReference type="EMBL" id="VEI65335.1"/>
    </source>
</evidence>
<feature type="compositionally biased region" description="Low complexity" evidence="1">
    <location>
        <begin position="25"/>
        <end position="39"/>
    </location>
</feature>
<evidence type="ECO:0000256" key="1">
    <source>
        <dbReference type="SAM" id="MobiDB-lite"/>
    </source>
</evidence>
<evidence type="ECO:0008006" key="4">
    <source>
        <dbReference type="Google" id="ProtNLM"/>
    </source>
</evidence>
<dbReference type="Proteomes" id="UP000281904">
    <property type="component" value="Chromosome"/>
</dbReference>
<dbReference type="EMBL" id="LR134493">
    <property type="protein sequence ID" value="VEI65335.1"/>
    <property type="molecule type" value="Genomic_DNA"/>
</dbReference>
<feature type="compositionally biased region" description="Basic and acidic residues" evidence="1">
    <location>
        <begin position="7"/>
        <end position="23"/>
    </location>
</feature>
<proteinExistence type="predicted"/>
<accession>A0A448SC80</accession>